<protein>
    <submittedName>
        <fullName evidence="1">Uncharacterized protein</fullName>
    </submittedName>
</protein>
<evidence type="ECO:0000313" key="1">
    <source>
        <dbReference type="EMBL" id="QHS80215.1"/>
    </source>
</evidence>
<name>A0A6C0ALP9_9ZZZZ</name>
<sequence length="74" mass="8992">MSFVRIVNNYGRLYKLGKKIIKHKQNINHIPRNKLNSAFEKQEVNIEKFEKLTKRSHNNWKKNKTSINEFWTGY</sequence>
<proteinExistence type="predicted"/>
<reference evidence="1" key="1">
    <citation type="journal article" date="2020" name="Nature">
        <title>Giant virus diversity and host interactions through global metagenomics.</title>
        <authorList>
            <person name="Schulz F."/>
            <person name="Roux S."/>
            <person name="Paez-Espino D."/>
            <person name="Jungbluth S."/>
            <person name="Walsh D.A."/>
            <person name="Denef V.J."/>
            <person name="McMahon K.D."/>
            <person name="Konstantinidis K.T."/>
            <person name="Eloe-Fadrosh E.A."/>
            <person name="Kyrpides N.C."/>
            <person name="Woyke T."/>
        </authorList>
    </citation>
    <scope>NUCLEOTIDE SEQUENCE</scope>
    <source>
        <strain evidence="1">GVMAG-S-1039698-54</strain>
    </source>
</reference>
<organism evidence="1">
    <name type="scientific">viral metagenome</name>
    <dbReference type="NCBI Taxonomy" id="1070528"/>
    <lineage>
        <taxon>unclassified sequences</taxon>
        <taxon>metagenomes</taxon>
        <taxon>organismal metagenomes</taxon>
    </lineage>
</organism>
<dbReference type="EMBL" id="MN740676">
    <property type="protein sequence ID" value="QHS80215.1"/>
    <property type="molecule type" value="Genomic_DNA"/>
</dbReference>
<dbReference type="AlphaFoldDB" id="A0A6C0ALP9"/>
<accession>A0A6C0ALP9</accession>